<evidence type="ECO:0000256" key="1">
    <source>
        <dbReference type="ARBA" id="ARBA00000900"/>
    </source>
</evidence>
<dbReference type="RefSeq" id="XP_002109227.1">
    <property type="nucleotide sequence ID" value="XM_002109191.1"/>
</dbReference>
<dbReference type="HOGENOM" id="CLU_408465_0_0_1"/>
<keyword evidence="4" id="KW-0479">Metal-binding</keyword>
<feature type="region of interest" description="Disordered" evidence="8">
    <location>
        <begin position="1"/>
        <end position="25"/>
    </location>
</feature>
<dbReference type="Proteomes" id="UP000009022">
    <property type="component" value="Unassembled WGS sequence"/>
</dbReference>
<keyword evidence="5" id="KW-0863">Zinc-finger</keyword>
<dbReference type="STRING" id="10228.B3RN49"/>
<evidence type="ECO:0000256" key="8">
    <source>
        <dbReference type="SAM" id="MobiDB-lite"/>
    </source>
</evidence>
<evidence type="ECO:0000256" key="4">
    <source>
        <dbReference type="ARBA" id="ARBA00022723"/>
    </source>
</evidence>
<evidence type="ECO:0000256" key="3">
    <source>
        <dbReference type="ARBA" id="ARBA00022679"/>
    </source>
</evidence>
<evidence type="ECO:0000256" key="5">
    <source>
        <dbReference type="ARBA" id="ARBA00022771"/>
    </source>
</evidence>
<dbReference type="FunCoup" id="B3RN49">
    <property type="interactions" value="1918"/>
</dbReference>
<name>B3RN49_TRIAD</name>
<dbReference type="PANTHER" id="PTHR22996:SF0">
    <property type="entry name" value="RE60872P-RELATED"/>
    <property type="match status" value="1"/>
</dbReference>
<keyword evidence="11" id="KW-1185">Reference proteome</keyword>
<dbReference type="GO" id="GO:0008270">
    <property type="term" value="F:zinc ion binding"/>
    <property type="evidence" value="ECO:0007669"/>
    <property type="project" value="UniProtKB-KW"/>
</dbReference>
<keyword evidence="3" id="KW-0808">Transferase</keyword>
<dbReference type="KEGG" id="tad:TRIADDRAFT_53038"/>
<dbReference type="InterPro" id="IPR045194">
    <property type="entry name" value="MGRN1/RNF157-like"/>
</dbReference>
<evidence type="ECO:0000313" key="10">
    <source>
        <dbReference type="EMBL" id="EDV27393.1"/>
    </source>
</evidence>
<feature type="region of interest" description="Disordered" evidence="8">
    <location>
        <begin position="422"/>
        <end position="484"/>
    </location>
</feature>
<dbReference type="InterPro" id="IPR058981">
    <property type="entry name" value="MGRN1/RNF157-like_N"/>
</dbReference>
<proteinExistence type="predicted"/>
<feature type="domain" description="MGRN1/RNF157-like N-terminal" evidence="9">
    <location>
        <begin position="89"/>
        <end position="243"/>
    </location>
</feature>
<organism evidence="10 11">
    <name type="scientific">Trichoplax adhaerens</name>
    <name type="common">Trichoplax reptans</name>
    <dbReference type="NCBI Taxonomy" id="10228"/>
    <lineage>
        <taxon>Eukaryota</taxon>
        <taxon>Metazoa</taxon>
        <taxon>Placozoa</taxon>
        <taxon>Uniplacotomia</taxon>
        <taxon>Trichoplacea</taxon>
        <taxon>Trichoplacidae</taxon>
        <taxon>Trichoplax</taxon>
    </lineage>
</organism>
<comment type="catalytic activity">
    <reaction evidence="1">
        <text>S-ubiquitinyl-[E2 ubiquitin-conjugating enzyme]-L-cysteine + [acceptor protein]-L-lysine = [E2 ubiquitin-conjugating enzyme]-L-cysteine + N(6)-ubiquitinyl-[acceptor protein]-L-lysine.</text>
        <dbReference type="EC" id="2.3.2.27"/>
    </reaction>
</comment>
<accession>B3RN49</accession>
<dbReference type="PANTHER" id="PTHR22996">
    <property type="entry name" value="MAHOGUNIN"/>
    <property type="match status" value="1"/>
</dbReference>
<evidence type="ECO:0000259" key="9">
    <source>
        <dbReference type="Pfam" id="PF26192"/>
    </source>
</evidence>
<dbReference type="EMBL" id="DS985242">
    <property type="protein sequence ID" value="EDV27393.1"/>
    <property type="molecule type" value="Genomic_DNA"/>
</dbReference>
<dbReference type="CTD" id="6750442"/>
<dbReference type="eggNOG" id="KOG4265">
    <property type="taxonomic scope" value="Eukaryota"/>
</dbReference>
<dbReference type="Gene3D" id="3.30.40.10">
    <property type="entry name" value="Zinc/RING finger domain, C3HC4 (zinc finger)"/>
    <property type="match status" value="1"/>
</dbReference>
<dbReference type="InParanoid" id="B3RN49"/>
<reference evidence="10 11" key="1">
    <citation type="journal article" date="2008" name="Nature">
        <title>The Trichoplax genome and the nature of placozoans.</title>
        <authorList>
            <person name="Srivastava M."/>
            <person name="Begovic E."/>
            <person name="Chapman J."/>
            <person name="Putnam N.H."/>
            <person name="Hellsten U."/>
            <person name="Kawashima T."/>
            <person name="Kuo A."/>
            <person name="Mitros T."/>
            <person name="Salamov A."/>
            <person name="Carpenter M.L."/>
            <person name="Signorovitch A.Y."/>
            <person name="Moreno M.A."/>
            <person name="Kamm K."/>
            <person name="Grimwood J."/>
            <person name="Schmutz J."/>
            <person name="Shapiro H."/>
            <person name="Grigoriev I.V."/>
            <person name="Buss L.W."/>
            <person name="Schierwater B."/>
            <person name="Dellaporta S.L."/>
            <person name="Rokhsar D.S."/>
        </authorList>
    </citation>
    <scope>NUCLEOTIDE SEQUENCE [LARGE SCALE GENOMIC DNA]</scope>
    <source>
        <strain evidence="10 11">Grell-BS-1999</strain>
    </source>
</reference>
<feature type="compositionally biased region" description="Basic and acidic residues" evidence="8">
    <location>
        <begin position="463"/>
        <end position="472"/>
    </location>
</feature>
<evidence type="ECO:0000256" key="2">
    <source>
        <dbReference type="ARBA" id="ARBA00012483"/>
    </source>
</evidence>
<dbReference type="AlphaFoldDB" id="B3RN49"/>
<dbReference type="InterPro" id="IPR013083">
    <property type="entry name" value="Znf_RING/FYVE/PHD"/>
</dbReference>
<evidence type="ECO:0000313" key="11">
    <source>
        <dbReference type="Proteomes" id="UP000009022"/>
    </source>
</evidence>
<keyword evidence="6" id="KW-0833">Ubl conjugation pathway</keyword>
<dbReference type="GO" id="GO:0016567">
    <property type="term" value="P:protein ubiquitination"/>
    <property type="evidence" value="ECO:0000318"/>
    <property type="project" value="GO_Central"/>
</dbReference>
<gene>
    <name evidence="10" type="ORF">TRIADDRAFT_53038</name>
</gene>
<dbReference type="GO" id="GO:0005737">
    <property type="term" value="C:cytoplasm"/>
    <property type="evidence" value="ECO:0000318"/>
    <property type="project" value="GO_Central"/>
</dbReference>
<evidence type="ECO:0000256" key="7">
    <source>
        <dbReference type="ARBA" id="ARBA00022833"/>
    </source>
</evidence>
<keyword evidence="7" id="KW-0862">Zinc</keyword>
<dbReference type="Pfam" id="PF26192">
    <property type="entry name" value="RNF157-like_N"/>
    <property type="match status" value="1"/>
</dbReference>
<feature type="compositionally biased region" description="Polar residues" evidence="8">
    <location>
        <begin position="429"/>
        <end position="439"/>
    </location>
</feature>
<evidence type="ECO:0000256" key="6">
    <source>
        <dbReference type="ARBA" id="ARBA00022786"/>
    </source>
</evidence>
<protein>
    <recommendedName>
        <fullName evidence="2">RING-type E3 ubiquitin transferase</fullName>
        <ecNumber evidence="2">2.3.2.27</ecNumber>
    </recommendedName>
</protein>
<dbReference type="EC" id="2.3.2.27" evidence="2"/>
<sequence>MGILQSRPISQDEEANQGGNRLNKSNSGSGCYFGNHFVLGGERFETNQPEGFLFGNSNDLRFLGNHPTPFPYRVPKSNEPNKALRSLIHVRKDSLKLSRCTETDRDQNNRYHLEFTFDADINCAIRIFYIAKEEISNGNLIYTPKSQNLASPKFYYEKGSNQHFNQSRKHSINLHDLENDELTVSIPMGDKGNIVYPVVIQIDSDDNEDLVNHSQVTFATFEKLQGDIYTVKPLKQKQMVDGIWFLIQEIYGIENKNIREDEETGDATGDQIDDASDDCVVCLSKKRNTIILPCRHLCLCSECAFRALLGIQAYRHKSEIKNKQKSRNNRNGFEPTPLVEILNGSKATKSNGTRVTVIDSNCSTEPRFSSLTLIQSVEESTSADNIQTECLTESKIESAGKKYSTTDSAILRSTSKISITVPPDKDTNYNETIFHNTSEVSEREELTNRGSSSETGKSKSKYRSTELKGDSRHRGKASEAISRRHSTDANLGTIDADSSWQAAAVTQVIAPLDITSENTNEGYSYKENIDNTEGAPSAIVTVHDSPRSYDVYVPTDETDYNCSTRCTSVNCSTIDVASDGTSDTNSVDSVLSVQNNNLHCGRAVSAPARSKPTTIQIQSRNTGGGSSENLANVVCNIQNSSKEPAIFAVGSNTFAIVNRILQDNIKFCYAVRC</sequence>
<dbReference type="GeneID" id="6750442"/>
<dbReference type="OMA" id="ADINCAI"/>
<dbReference type="PhylomeDB" id="B3RN49"/>
<dbReference type="Pfam" id="PF13920">
    <property type="entry name" value="zf-C3HC4_3"/>
    <property type="match status" value="1"/>
</dbReference>
<dbReference type="OrthoDB" id="10014838at2759"/>
<dbReference type="GO" id="GO:0061630">
    <property type="term" value="F:ubiquitin protein ligase activity"/>
    <property type="evidence" value="ECO:0000318"/>
    <property type="project" value="GO_Central"/>
</dbReference>